<dbReference type="PANTHER" id="PTHR33745">
    <property type="entry name" value="RSBT ANTAGONIST PROTEIN RSBS-RELATED"/>
    <property type="match status" value="1"/>
</dbReference>
<accession>A0A562JLH7</accession>
<dbReference type="Gene3D" id="3.30.750.24">
    <property type="entry name" value="STAS domain"/>
    <property type="match status" value="1"/>
</dbReference>
<keyword evidence="3" id="KW-1185">Reference proteome</keyword>
<protein>
    <submittedName>
        <fullName evidence="2">RsbT co-antagonist protein RsbR</fullName>
    </submittedName>
</protein>
<proteinExistence type="predicted"/>
<sequence length="58" mass="6351">MVDTMVAHVMSSLKLIGVKSTLLGIRPEVAQTAVQLGIDFKDINTENSLKKVIKKLNI</sequence>
<dbReference type="OrthoDB" id="2940803at2"/>
<dbReference type="EMBL" id="VLKI01000012">
    <property type="protein sequence ID" value="TWH84112.1"/>
    <property type="molecule type" value="Genomic_DNA"/>
</dbReference>
<evidence type="ECO:0000313" key="2">
    <source>
        <dbReference type="EMBL" id="TWH84112.1"/>
    </source>
</evidence>
<name>A0A562JLH7_9BACI</name>
<dbReference type="InterPro" id="IPR051932">
    <property type="entry name" value="Bact_StressResp_Reg"/>
</dbReference>
<comment type="caution">
    <text evidence="2">The sequence shown here is derived from an EMBL/GenBank/DDBJ whole genome shotgun (WGS) entry which is preliminary data.</text>
</comment>
<organism evidence="2 3">
    <name type="scientific">Cytobacillus oceanisediminis</name>
    <dbReference type="NCBI Taxonomy" id="665099"/>
    <lineage>
        <taxon>Bacteria</taxon>
        <taxon>Bacillati</taxon>
        <taxon>Bacillota</taxon>
        <taxon>Bacilli</taxon>
        <taxon>Bacillales</taxon>
        <taxon>Bacillaceae</taxon>
        <taxon>Cytobacillus</taxon>
    </lineage>
</organism>
<dbReference type="AlphaFoldDB" id="A0A562JLH7"/>
<evidence type="ECO:0000256" key="1">
    <source>
        <dbReference type="ARBA" id="ARBA00022553"/>
    </source>
</evidence>
<reference evidence="2 3" key="1">
    <citation type="journal article" date="2015" name="Stand. Genomic Sci.">
        <title>Genomic Encyclopedia of Bacterial and Archaeal Type Strains, Phase III: the genomes of soil and plant-associated and newly described type strains.</title>
        <authorList>
            <person name="Whitman W.B."/>
            <person name="Woyke T."/>
            <person name="Klenk H.P."/>
            <person name="Zhou Y."/>
            <person name="Lilburn T.G."/>
            <person name="Beck B.J."/>
            <person name="De Vos P."/>
            <person name="Vandamme P."/>
            <person name="Eisen J.A."/>
            <person name="Garrity G."/>
            <person name="Hugenholtz P."/>
            <person name="Kyrpides N.C."/>
        </authorList>
    </citation>
    <scope>NUCLEOTIDE SEQUENCE [LARGE SCALE GENOMIC DNA]</scope>
    <source>
        <strain evidence="2 3">CGMCC 1.10115</strain>
    </source>
</reference>
<keyword evidence="1" id="KW-0597">Phosphoprotein</keyword>
<dbReference type="PANTHER" id="PTHR33745:SF3">
    <property type="entry name" value="RSBT CO-ANTAGONIST PROTEIN RSBRC"/>
    <property type="match status" value="1"/>
</dbReference>
<dbReference type="InterPro" id="IPR036513">
    <property type="entry name" value="STAS_dom_sf"/>
</dbReference>
<evidence type="ECO:0000313" key="3">
    <source>
        <dbReference type="Proteomes" id="UP000318667"/>
    </source>
</evidence>
<dbReference type="Proteomes" id="UP000318667">
    <property type="component" value="Unassembled WGS sequence"/>
</dbReference>
<gene>
    <name evidence="2" type="ORF">IQ19_03779</name>
</gene>